<name>A0A5A8EB81_CAFRO</name>
<dbReference type="OrthoDB" id="10262687at2759"/>
<dbReference type="Proteomes" id="UP000322899">
    <property type="component" value="Unassembled WGS sequence"/>
</dbReference>
<keyword evidence="5" id="KW-1185">Reference proteome</keyword>
<feature type="transmembrane region" description="Helical" evidence="1">
    <location>
        <begin position="72"/>
        <end position="91"/>
    </location>
</feature>
<keyword evidence="1" id="KW-0472">Membrane</keyword>
<feature type="transmembrane region" description="Helical" evidence="1">
    <location>
        <begin position="43"/>
        <end position="66"/>
    </location>
</feature>
<dbReference type="Proteomes" id="UP000323011">
    <property type="component" value="Unassembled WGS sequence"/>
</dbReference>
<dbReference type="EMBL" id="VLTO01000019">
    <property type="protein sequence ID" value="KAA0174832.1"/>
    <property type="molecule type" value="Genomic_DNA"/>
</dbReference>
<keyword evidence="1" id="KW-0812">Transmembrane</keyword>
<reference evidence="4 5" key="1">
    <citation type="submission" date="2019-07" db="EMBL/GenBank/DDBJ databases">
        <title>Genomes of Cafeteria roenbergensis.</title>
        <authorList>
            <person name="Fischer M.G."/>
            <person name="Hackl T."/>
            <person name="Roman M."/>
        </authorList>
    </citation>
    <scope>NUCLEOTIDE SEQUENCE [LARGE SCALE GENOMIC DNA]</scope>
    <source>
        <strain evidence="2 5">BVI</strain>
        <strain evidence="3 4">E4-10P</strain>
    </source>
</reference>
<gene>
    <name evidence="3" type="ORF">FNF27_03727</name>
    <name evidence="2" type="ORF">FNF29_04077</name>
</gene>
<feature type="transmembrane region" description="Helical" evidence="1">
    <location>
        <begin position="231"/>
        <end position="254"/>
    </location>
</feature>
<dbReference type="OMA" id="SAYTILC"/>
<feature type="transmembrane region" description="Helical" evidence="1">
    <location>
        <begin position="103"/>
        <end position="123"/>
    </location>
</feature>
<protein>
    <submittedName>
        <fullName evidence="3">Uncharacterized protein</fullName>
    </submittedName>
</protein>
<evidence type="ECO:0000313" key="4">
    <source>
        <dbReference type="Proteomes" id="UP000322899"/>
    </source>
</evidence>
<evidence type="ECO:0000313" key="3">
    <source>
        <dbReference type="EMBL" id="KAA0174832.1"/>
    </source>
</evidence>
<feature type="transmembrane region" description="Helical" evidence="1">
    <location>
        <begin position="143"/>
        <end position="162"/>
    </location>
</feature>
<organism evidence="3 4">
    <name type="scientific">Cafeteria roenbergensis</name>
    <name type="common">Marine flagellate</name>
    <dbReference type="NCBI Taxonomy" id="33653"/>
    <lineage>
        <taxon>Eukaryota</taxon>
        <taxon>Sar</taxon>
        <taxon>Stramenopiles</taxon>
        <taxon>Bigyra</taxon>
        <taxon>Opalozoa</taxon>
        <taxon>Bicosoecida</taxon>
        <taxon>Cafeteriaceae</taxon>
        <taxon>Cafeteria</taxon>
    </lineage>
</organism>
<dbReference type="AlphaFoldDB" id="A0A5A8EB81"/>
<evidence type="ECO:0000313" key="5">
    <source>
        <dbReference type="Proteomes" id="UP000323011"/>
    </source>
</evidence>
<proteinExistence type="predicted"/>
<feature type="transmembrane region" description="Helical" evidence="1">
    <location>
        <begin position="15"/>
        <end position="36"/>
    </location>
</feature>
<feature type="transmembrane region" description="Helical" evidence="1">
    <location>
        <begin position="260"/>
        <end position="283"/>
    </location>
</feature>
<dbReference type="EMBL" id="VLTN01000022">
    <property type="protein sequence ID" value="KAA0152213.1"/>
    <property type="molecule type" value="Genomic_DNA"/>
</dbReference>
<sequence>MAGASAAEQGLLGSVWGQAALSGLLAGLAATAVTVLIERCGGLIGGVIGTTPSTILPAAVGIAAAAASQADLTIAMFTVPMAMACDVLLLASWRVLPSRLPQAWPAGTTAAALAALSLAVWALPAASVWALTSLVLTTAEAVTVAGALTTAATAAAGVAATWQMPPTPPGRNPVPCRVLAVRGMGAGVSIFAAVLVSRTSPALGGLVSAFPAIFLTTMVSVYLAQGADTTVGAVGPMVLGSTSVSLFACCFAAIQPAAGTWPALGAAYCIAIALASVPATLWLQWRRRASAAGEAASDQAILAAPAPEADSGVLTVPGLECDQPSPLQSETAGGTAVLP</sequence>
<evidence type="ECO:0000313" key="2">
    <source>
        <dbReference type="EMBL" id="KAA0152213.1"/>
    </source>
</evidence>
<keyword evidence="1" id="KW-1133">Transmembrane helix</keyword>
<feature type="transmembrane region" description="Helical" evidence="1">
    <location>
        <begin position="174"/>
        <end position="196"/>
    </location>
</feature>
<feature type="transmembrane region" description="Helical" evidence="1">
    <location>
        <begin position="202"/>
        <end position="224"/>
    </location>
</feature>
<evidence type="ECO:0000256" key="1">
    <source>
        <dbReference type="SAM" id="Phobius"/>
    </source>
</evidence>
<accession>A0A5A8EB81</accession>
<comment type="caution">
    <text evidence="3">The sequence shown here is derived from an EMBL/GenBank/DDBJ whole genome shotgun (WGS) entry which is preliminary data.</text>
</comment>